<proteinExistence type="predicted"/>
<dbReference type="OrthoDB" id="3536285at2759"/>
<reference evidence="2 3" key="1">
    <citation type="submission" date="2017-12" db="EMBL/GenBank/DDBJ databases">
        <title>Comparative genomics of Botrytis spp.</title>
        <authorList>
            <person name="Valero-Jimenez C.A."/>
            <person name="Tapia P."/>
            <person name="Veloso J."/>
            <person name="Silva-Moreno E."/>
            <person name="Staats M."/>
            <person name="Valdes J.H."/>
            <person name="Van Kan J.A.L."/>
        </authorList>
    </citation>
    <scope>NUCLEOTIDE SEQUENCE [LARGE SCALE GENOMIC DNA]</scope>
    <source>
        <strain evidence="2 3">MUCL11595</strain>
    </source>
</reference>
<organism evidence="2 3">
    <name type="scientific">Botryotinia convoluta</name>
    <dbReference type="NCBI Taxonomy" id="54673"/>
    <lineage>
        <taxon>Eukaryota</taxon>
        <taxon>Fungi</taxon>
        <taxon>Dikarya</taxon>
        <taxon>Ascomycota</taxon>
        <taxon>Pezizomycotina</taxon>
        <taxon>Leotiomycetes</taxon>
        <taxon>Helotiales</taxon>
        <taxon>Sclerotiniaceae</taxon>
        <taxon>Botryotinia</taxon>
    </lineage>
</organism>
<evidence type="ECO:0000256" key="1">
    <source>
        <dbReference type="SAM" id="MobiDB-lite"/>
    </source>
</evidence>
<dbReference type="AlphaFoldDB" id="A0A4Z1HNM5"/>
<dbReference type="Proteomes" id="UP000297527">
    <property type="component" value="Unassembled WGS sequence"/>
</dbReference>
<protein>
    <submittedName>
        <fullName evidence="2">Uncharacterized protein</fullName>
    </submittedName>
</protein>
<keyword evidence="3" id="KW-1185">Reference proteome</keyword>
<accession>A0A4Z1HNM5</accession>
<dbReference type="EMBL" id="PQXN01000178">
    <property type="protein sequence ID" value="TGO50699.1"/>
    <property type="molecule type" value="Genomic_DNA"/>
</dbReference>
<comment type="caution">
    <text evidence="2">The sequence shown here is derived from an EMBL/GenBank/DDBJ whole genome shotgun (WGS) entry which is preliminary data.</text>
</comment>
<gene>
    <name evidence="2" type="ORF">BCON_0178g00250</name>
</gene>
<feature type="region of interest" description="Disordered" evidence="1">
    <location>
        <begin position="1"/>
        <end position="35"/>
    </location>
</feature>
<name>A0A4Z1HNM5_9HELO</name>
<sequence>MRTQRKFLHPPATGSHPRQRPRVPSPDSQANNMDSYDPKAWAITSIQNDSITFPMQTIAKNQNSGSKNMQPNRLVPIFRPYISLFLGEAGSRVDQIQVLRTIEKIDNGAGKSKSKTAGSSTVLQENTLGVISIAIKGSWKHPYRNLEPIFYG</sequence>
<evidence type="ECO:0000313" key="3">
    <source>
        <dbReference type="Proteomes" id="UP000297527"/>
    </source>
</evidence>
<evidence type="ECO:0000313" key="2">
    <source>
        <dbReference type="EMBL" id="TGO50699.1"/>
    </source>
</evidence>